<dbReference type="AlphaFoldDB" id="A0A286E135"/>
<dbReference type="Gene3D" id="1.10.10.10">
    <property type="entry name" value="Winged helix-like DNA-binding domain superfamily/Winged helix DNA-binding domain"/>
    <property type="match status" value="1"/>
</dbReference>
<dbReference type="NCBIfam" id="TIGR00732">
    <property type="entry name" value="dprA"/>
    <property type="match status" value="1"/>
</dbReference>
<dbReference type="PANTHER" id="PTHR43022">
    <property type="entry name" value="PROTEIN SMF"/>
    <property type="match status" value="1"/>
</dbReference>
<dbReference type="GO" id="GO:0009294">
    <property type="term" value="P:DNA-mediated transformation"/>
    <property type="evidence" value="ECO:0007669"/>
    <property type="project" value="InterPro"/>
</dbReference>
<evidence type="ECO:0000256" key="1">
    <source>
        <dbReference type="ARBA" id="ARBA00006525"/>
    </source>
</evidence>
<comment type="similarity">
    <text evidence="1">Belongs to the DprA/Smf family.</text>
</comment>
<dbReference type="InterPro" id="IPR036388">
    <property type="entry name" value="WH-like_DNA-bd_sf"/>
</dbReference>
<accession>A0A286E135</accession>
<dbReference type="InterPro" id="IPR003488">
    <property type="entry name" value="DprA"/>
</dbReference>
<protein>
    <submittedName>
        <fullName evidence="3">DNA processing protein</fullName>
    </submittedName>
</protein>
<organism evidence="3 4">
    <name type="scientific">Streptomyces zhaozhouensis</name>
    <dbReference type="NCBI Taxonomy" id="1300267"/>
    <lineage>
        <taxon>Bacteria</taxon>
        <taxon>Bacillati</taxon>
        <taxon>Actinomycetota</taxon>
        <taxon>Actinomycetes</taxon>
        <taxon>Kitasatosporales</taxon>
        <taxon>Streptomycetaceae</taxon>
        <taxon>Streptomyces</taxon>
    </lineage>
</organism>
<dbReference type="EMBL" id="OCNE01000018">
    <property type="protein sequence ID" value="SOD64608.1"/>
    <property type="molecule type" value="Genomic_DNA"/>
</dbReference>
<keyword evidence="4" id="KW-1185">Reference proteome</keyword>
<sequence length="387" mass="39911">MTAPGERLARAALAGVVEPGDERLGRLIAAWGPEPVWEALRKGRPAPEGVSAQRWSGLGLRAEQADPARDLERIGELGGRFLCPGDREWPGQLADLGAAAPIGLWVRGPCSLRFVGLRAVAMVGARACTDYGAHVAAELSTGLAERGWTVVSGAAFGIDGAAHRGALAVSGVTVAVLACGVDVSYPLAHSELLDRIAGAGLVIAELAPGDHPTRGRFIQRNRVIAALSRGTVVVEAARRSGALATARHAAGLGRHLMAVPGPVTSGLSAGAHRLIRSEATLVSSAAEIIELVGEIGELADPGPEPLVPRDLLAPRAARVLEALPAEGSLGLTEIARGACAGEEEARARLVELCALGFVERVGEHWRLPPGSTRHARVVLAGKAHGGV</sequence>
<name>A0A286E135_9ACTN</name>
<dbReference type="SUPFAM" id="SSF102405">
    <property type="entry name" value="MCP/YpsA-like"/>
    <property type="match status" value="1"/>
</dbReference>
<evidence type="ECO:0000313" key="4">
    <source>
        <dbReference type="Proteomes" id="UP000219072"/>
    </source>
</evidence>
<dbReference type="Proteomes" id="UP000219072">
    <property type="component" value="Unassembled WGS sequence"/>
</dbReference>
<dbReference type="PANTHER" id="PTHR43022:SF1">
    <property type="entry name" value="PROTEIN SMF"/>
    <property type="match status" value="1"/>
</dbReference>
<feature type="domain" description="Smf/DprA SLOG" evidence="2">
    <location>
        <begin position="81"/>
        <end position="291"/>
    </location>
</feature>
<evidence type="ECO:0000259" key="2">
    <source>
        <dbReference type="Pfam" id="PF02481"/>
    </source>
</evidence>
<evidence type="ECO:0000313" key="3">
    <source>
        <dbReference type="EMBL" id="SOD64608.1"/>
    </source>
</evidence>
<reference evidence="3 4" key="1">
    <citation type="submission" date="2017-09" db="EMBL/GenBank/DDBJ databases">
        <authorList>
            <person name="Ehlers B."/>
            <person name="Leendertz F.H."/>
        </authorList>
    </citation>
    <scope>NUCLEOTIDE SEQUENCE [LARGE SCALE GENOMIC DNA]</scope>
    <source>
        <strain evidence="3 4">CGMCC 4.7095</strain>
    </source>
</reference>
<dbReference type="InterPro" id="IPR057666">
    <property type="entry name" value="DrpA_SLOG"/>
</dbReference>
<dbReference type="RefSeq" id="WP_097233038.1">
    <property type="nucleotide sequence ID" value="NZ_OCNE01000018.1"/>
</dbReference>
<dbReference type="Gene3D" id="3.40.50.450">
    <property type="match status" value="1"/>
</dbReference>
<gene>
    <name evidence="3" type="ORF">SAMN06297387_11859</name>
</gene>
<proteinExistence type="inferred from homology"/>
<dbReference type="Pfam" id="PF02481">
    <property type="entry name" value="DNA_processg_A"/>
    <property type="match status" value="1"/>
</dbReference>